<evidence type="ECO:0000259" key="3">
    <source>
        <dbReference type="Pfam" id="PF01145"/>
    </source>
</evidence>
<dbReference type="InterPro" id="IPR036013">
    <property type="entry name" value="Band_7/SPFH_dom_sf"/>
</dbReference>
<dbReference type="InterPro" id="IPR001972">
    <property type="entry name" value="Stomatin_HflK_fam"/>
</dbReference>
<dbReference type="InterPro" id="IPR001107">
    <property type="entry name" value="Band_7"/>
</dbReference>
<dbReference type="SUPFAM" id="SSF117892">
    <property type="entry name" value="Band 7/SPFH domain"/>
    <property type="match status" value="1"/>
</dbReference>
<reference evidence="5" key="1">
    <citation type="journal article" date="2019" name="Int. J. Syst. Evol. Microbiol.">
        <title>The Global Catalogue of Microorganisms (GCM) 10K type strain sequencing project: providing services to taxonomists for standard genome sequencing and annotation.</title>
        <authorList>
            <consortium name="The Broad Institute Genomics Platform"/>
            <consortium name="The Broad Institute Genome Sequencing Center for Infectious Disease"/>
            <person name="Wu L."/>
            <person name="Ma J."/>
        </authorList>
    </citation>
    <scope>NUCLEOTIDE SEQUENCE [LARGE SCALE GENOMIC DNA]</scope>
    <source>
        <strain evidence="5">JCM 12125</strain>
    </source>
</reference>
<evidence type="ECO:0000256" key="1">
    <source>
        <dbReference type="ARBA" id="ARBA00004167"/>
    </source>
</evidence>
<dbReference type="InterPro" id="IPR043202">
    <property type="entry name" value="Band-7_stomatin-like"/>
</dbReference>
<name>A0ABW0FP97_9CAUL</name>
<evidence type="ECO:0000256" key="2">
    <source>
        <dbReference type="ARBA" id="ARBA00008164"/>
    </source>
</evidence>
<comment type="caution">
    <text evidence="4">The sequence shown here is derived from an EMBL/GenBank/DDBJ whole genome shotgun (WGS) entry which is preliminary data.</text>
</comment>
<organism evidence="4 5">
    <name type="scientific">Brevundimonas staleyi</name>
    <dbReference type="NCBI Taxonomy" id="74326"/>
    <lineage>
        <taxon>Bacteria</taxon>
        <taxon>Pseudomonadati</taxon>
        <taxon>Pseudomonadota</taxon>
        <taxon>Alphaproteobacteria</taxon>
        <taxon>Caulobacterales</taxon>
        <taxon>Caulobacteraceae</taxon>
        <taxon>Brevundimonas</taxon>
    </lineage>
</organism>
<evidence type="ECO:0000313" key="4">
    <source>
        <dbReference type="EMBL" id="MFC5343177.1"/>
    </source>
</evidence>
<protein>
    <submittedName>
        <fullName evidence="4">SPFH domain-containing protein</fullName>
    </submittedName>
</protein>
<dbReference type="EMBL" id="JBHSLF010000009">
    <property type="protein sequence ID" value="MFC5343177.1"/>
    <property type="molecule type" value="Genomic_DNA"/>
</dbReference>
<gene>
    <name evidence="4" type="ORF">ACFPIE_04575</name>
</gene>
<dbReference type="Pfam" id="PF01145">
    <property type="entry name" value="Band_7"/>
    <property type="match status" value="1"/>
</dbReference>
<accession>A0ABW0FP97</accession>
<sequence length="245" mass="26486">MTSQMFGLLVLAILGVAAIVFVSGRVRRVRVNAWERAAVYVDGVFDRLLEPGRHTVWGQPRRVTLVHTSLDRQYAVIGHVDVVAGDRAPLRLGATVVYRIEDVALSLREPVWTAINLATSTALVRLASGRTLEELMAHGPELDTDLTALVGERIGAARIESVALTGLTLPPELRRLMTEVERARLEGLAALERARGEQAALRSLANAARLLKDNPELAQLRTLQAVGAARNATLVIGDTSGVPKS</sequence>
<proteinExistence type="inferred from homology"/>
<dbReference type="PANTHER" id="PTHR10264:SF19">
    <property type="entry name" value="AT06885P-RELATED"/>
    <property type="match status" value="1"/>
</dbReference>
<dbReference type="RefSeq" id="WP_374039168.1">
    <property type="nucleotide sequence ID" value="NZ_CP169082.1"/>
</dbReference>
<comment type="subcellular location">
    <subcellularLocation>
        <location evidence="1">Membrane</location>
        <topology evidence="1">Single-pass membrane protein</topology>
    </subcellularLocation>
</comment>
<keyword evidence="5" id="KW-1185">Reference proteome</keyword>
<dbReference type="PRINTS" id="PR00721">
    <property type="entry name" value="STOMATIN"/>
</dbReference>
<evidence type="ECO:0000313" key="5">
    <source>
        <dbReference type="Proteomes" id="UP001596152"/>
    </source>
</evidence>
<dbReference type="PANTHER" id="PTHR10264">
    <property type="entry name" value="BAND 7 PROTEIN-RELATED"/>
    <property type="match status" value="1"/>
</dbReference>
<dbReference type="Proteomes" id="UP001596152">
    <property type="component" value="Unassembled WGS sequence"/>
</dbReference>
<feature type="domain" description="Band 7" evidence="3">
    <location>
        <begin position="30"/>
        <end position="197"/>
    </location>
</feature>
<comment type="similarity">
    <text evidence="2">Belongs to the band 7/mec-2 family.</text>
</comment>